<evidence type="ECO:0000313" key="3">
    <source>
        <dbReference type="Proteomes" id="UP000198864"/>
    </source>
</evidence>
<evidence type="ECO:0000313" key="2">
    <source>
        <dbReference type="EMBL" id="SCE76342.1"/>
    </source>
</evidence>
<protein>
    <submittedName>
        <fullName evidence="2">Uncharacterized protein</fullName>
    </submittedName>
</protein>
<proteinExistence type="predicted"/>
<gene>
    <name evidence="2" type="ORF">GA0070561_1454</name>
    <name evidence="1" type="ORF">PSN13_04755</name>
</gene>
<dbReference type="EMBL" id="FMCR01000001">
    <property type="protein sequence ID" value="SCE76342.1"/>
    <property type="molecule type" value="Genomic_DNA"/>
</dbReference>
<dbReference type="AlphaFoldDB" id="A0A1C4UXH8"/>
<dbReference type="EMBL" id="PYAG01000033">
    <property type="protein sequence ID" value="RAO29558.1"/>
    <property type="molecule type" value="Genomic_DNA"/>
</dbReference>
<sequence>MPSEPAVDFLHRAHQLCEDQADDMREALSRYMDSVGGPGTVAARDHARLLASVRSADRQTLWSKVGINCLHLAVNVADHVRAVAVLLAQPQAGVPIYAHETVARGAVESAAMLMYILDREQAFEARFARGVAHLIADVMAARNAASVVPRNAVMASPLAAVTQERDRLIELIRRARIELVMGRRDVKGVRVVATGPEAPVAVKATDLIRARFADLPAVYHMLSGVAHGMPWRLSDSAHVEGRFASWEPDPIYVGTSALVAMAAAERAVKVHAWYRGFDEDPMAARMQARVAAADAALAAFGRKRLGLTRMPPSVAPFLSPSV</sequence>
<dbReference type="Proteomes" id="UP000249419">
    <property type="component" value="Unassembled WGS sequence"/>
</dbReference>
<reference evidence="1 4" key="2">
    <citation type="submission" date="2018-03" db="EMBL/GenBank/DDBJ databases">
        <title>Defining the species Micromonospora saelicesensis and Micromonospora noduli under the framework of genomics.</title>
        <authorList>
            <person name="Riesco R."/>
            <person name="Trujillo M.E."/>
        </authorList>
    </citation>
    <scope>NUCLEOTIDE SEQUENCE [LARGE SCALE GENOMIC DNA]</scope>
    <source>
        <strain evidence="1 4">PSN13</strain>
    </source>
</reference>
<dbReference type="RefSeq" id="WP_091395849.1">
    <property type="nucleotide sequence ID" value="NZ_CP192017.1"/>
</dbReference>
<organism evidence="2 3">
    <name type="scientific">Micromonospora saelicesensis</name>
    <dbReference type="NCBI Taxonomy" id="285676"/>
    <lineage>
        <taxon>Bacteria</taxon>
        <taxon>Bacillati</taxon>
        <taxon>Actinomycetota</taxon>
        <taxon>Actinomycetes</taxon>
        <taxon>Micromonosporales</taxon>
        <taxon>Micromonosporaceae</taxon>
        <taxon>Micromonospora</taxon>
    </lineage>
</organism>
<accession>A0A1C4UXH8</accession>
<evidence type="ECO:0000313" key="4">
    <source>
        <dbReference type="Proteomes" id="UP000249419"/>
    </source>
</evidence>
<reference evidence="2 3" key="1">
    <citation type="submission" date="2016-06" db="EMBL/GenBank/DDBJ databases">
        <authorList>
            <person name="Kjaerup R.B."/>
            <person name="Dalgaard T.S."/>
            <person name="Juul-Madsen H.R."/>
        </authorList>
    </citation>
    <scope>NUCLEOTIDE SEQUENCE [LARGE SCALE GENOMIC DNA]</scope>
    <source>
        <strain evidence="2 3">DSM 44871</strain>
    </source>
</reference>
<evidence type="ECO:0000313" key="1">
    <source>
        <dbReference type="EMBL" id="RAO29558.1"/>
    </source>
</evidence>
<dbReference type="Proteomes" id="UP000198864">
    <property type="component" value="Unassembled WGS sequence"/>
</dbReference>
<name>A0A1C4UXH8_9ACTN</name>